<protein>
    <recommendedName>
        <fullName evidence="6 11">3-deoxy-D-manno-octulosonate 8-phosphate phosphatase KdsC</fullName>
        <ecNumber evidence="5 11">3.1.3.45</ecNumber>
    </recommendedName>
    <alternativeName>
        <fullName evidence="10 11">KDO 8-P phosphatase</fullName>
    </alternativeName>
</protein>
<dbReference type="EMBL" id="CACSIM010000001">
    <property type="protein sequence ID" value="CAA0083393.1"/>
    <property type="molecule type" value="Genomic_DNA"/>
</dbReference>
<organism evidence="13 16">
    <name type="scientific">Zhongshania aliphaticivorans</name>
    <dbReference type="NCBI Taxonomy" id="1470434"/>
    <lineage>
        <taxon>Bacteria</taxon>
        <taxon>Pseudomonadati</taxon>
        <taxon>Pseudomonadota</taxon>
        <taxon>Gammaproteobacteria</taxon>
        <taxon>Cellvibrionales</taxon>
        <taxon>Spongiibacteraceae</taxon>
        <taxon>Zhongshania</taxon>
    </lineage>
</organism>
<dbReference type="GO" id="GO:0046872">
    <property type="term" value="F:metal ion binding"/>
    <property type="evidence" value="ECO:0007669"/>
    <property type="project" value="UniProtKB-UniRule"/>
</dbReference>
<dbReference type="OrthoDB" id="9805604at2"/>
<dbReference type="Pfam" id="PF08282">
    <property type="entry name" value="Hydrolase_3"/>
    <property type="match status" value="1"/>
</dbReference>
<proteinExistence type="inferred from homology"/>
<evidence type="ECO:0000256" key="7">
    <source>
        <dbReference type="ARBA" id="ARBA00022723"/>
    </source>
</evidence>
<evidence type="ECO:0000256" key="4">
    <source>
        <dbReference type="ARBA" id="ARBA00011881"/>
    </source>
</evidence>
<accession>A0A5S9N194</accession>
<evidence type="ECO:0000256" key="6">
    <source>
        <dbReference type="ARBA" id="ARBA00020092"/>
    </source>
</evidence>
<dbReference type="GO" id="GO:0009103">
    <property type="term" value="P:lipopolysaccharide biosynthetic process"/>
    <property type="evidence" value="ECO:0007669"/>
    <property type="project" value="UniProtKB-UniRule"/>
</dbReference>
<evidence type="ECO:0000256" key="11">
    <source>
        <dbReference type="PIRNR" id="PIRNR006118"/>
    </source>
</evidence>
<dbReference type="Proteomes" id="UP000435877">
    <property type="component" value="Unassembled WGS sequence"/>
</dbReference>
<reference evidence="15 16" key="1">
    <citation type="submission" date="2019-11" db="EMBL/GenBank/DDBJ databases">
        <authorList>
            <person name="Holert J."/>
        </authorList>
    </citation>
    <scope>NUCLEOTIDE SEQUENCE [LARGE SCALE GENOMIC DNA]</scope>
    <source>
        <strain evidence="13">BC3_2A</strain>
        <strain evidence="14">SB11_1A</strain>
    </source>
</reference>
<dbReference type="SUPFAM" id="SSF56784">
    <property type="entry name" value="HAD-like"/>
    <property type="match status" value="1"/>
</dbReference>
<dbReference type="RefSeq" id="WP_159267226.1">
    <property type="nucleotide sequence ID" value="NZ_CACSIK010000001.1"/>
</dbReference>
<dbReference type="CDD" id="cd01630">
    <property type="entry name" value="HAD_KDO-like"/>
    <property type="match status" value="1"/>
</dbReference>
<evidence type="ECO:0000256" key="5">
    <source>
        <dbReference type="ARBA" id="ARBA00013066"/>
    </source>
</evidence>
<dbReference type="InterPro" id="IPR010023">
    <property type="entry name" value="KdsC_fam"/>
</dbReference>
<dbReference type="Gene3D" id="3.40.50.1000">
    <property type="entry name" value="HAD superfamily/HAD-like"/>
    <property type="match status" value="1"/>
</dbReference>
<dbReference type="GO" id="GO:0008781">
    <property type="term" value="F:N-acylneuraminate cytidylyltransferase activity"/>
    <property type="evidence" value="ECO:0007669"/>
    <property type="project" value="TreeGrafter"/>
</dbReference>
<dbReference type="Proteomes" id="UP000439591">
    <property type="component" value="Unassembled WGS sequence"/>
</dbReference>
<dbReference type="EMBL" id="CACSIK010000001">
    <property type="protein sequence ID" value="CAA0083407.1"/>
    <property type="molecule type" value="Genomic_DNA"/>
</dbReference>
<dbReference type="SFLD" id="SFLDG01136">
    <property type="entry name" value="C1.6:_Phosphoserine_Phosphatas"/>
    <property type="match status" value="1"/>
</dbReference>
<evidence type="ECO:0000256" key="1">
    <source>
        <dbReference type="ARBA" id="ARBA00000898"/>
    </source>
</evidence>
<evidence type="ECO:0000256" key="12">
    <source>
        <dbReference type="PIRSR" id="PIRSR006118-2"/>
    </source>
</evidence>
<evidence type="ECO:0000313" key="16">
    <source>
        <dbReference type="Proteomes" id="UP000439591"/>
    </source>
</evidence>
<comment type="function">
    <text evidence="11">Catalyzes the hydrolysis of 3-deoxy-D-manno-octulosonate 8-phosphate (KDO 8-P) to 3-deoxy-D-manno-octulosonate (KDO) and inorganic phosphate.</text>
</comment>
<dbReference type="GO" id="GO:0019143">
    <property type="term" value="F:3-deoxy-manno-octulosonate-8-phosphatase activity"/>
    <property type="evidence" value="ECO:0007669"/>
    <property type="project" value="UniProtKB-UniRule"/>
</dbReference>
<dbReference type="PIRSF" id="PIRSF006118">
    <property type="entry name" value="KDO8-P_Ptase"/>
    <property type="match status" value="1"/>
</dbReference>
<comment type="subunit">
    <text evidence="4 11">Homotetramer.</text>
</comment>
<dbReference type="InterPro" id="IPR050793">
    <property type="entry name" value="CMP-NeuNAc_synthase"/>
</dbReference>
<dbReference type="InterPro" id="IPR036412">
    <property type="entry name" value="HAD-like_sf"/>
</dbReference>
<comment type="similarity">
    <text evidence="3 11">Belongs to the KdsC family.</text>
</comment>
<feature type="binding site" evidence="12">
    <location>
        <position position="110"/>
    </location>
    <ligand>
        <name>Mg(2+)</name>
        <dbReference type="ChEBI" id="CHEBI:18420"/>
    </ligand>
</feature>
<dbReference type="PANTHER" id="PTHR21485">
    <property type="entry name" value="HAD SUPERFAMILY MEMBERS CMAS AND KDSC"/>
    <property type="match status" value="1"/>
</dbReference>
<dbReference type="InterPro" id="IPR023214">
    <property type="entry name" value="HAD_sf"/>
</dbReference>
<evidence type="ECO:0000256" key="3">
    <source>
        <dbReference type="ARBA" id="ARBA00005893"/>
    </source>
</evidence>
<comment type="catalytic activity">
    <reaction evidence="1 11">
        <text>3-deoxy-alpha-D-manno-2-octulosonate-8-phosphate + H2O = 3-deoxy-alpha-D-manno-oct-2-ulosonate + phosphate</text>
        <dbReference type="Rhea" id="RHEA:11500"/>
        <dbReference type="ChEBI" id="CHEBI:15377"/>
        <dbReference type="ChEBI" id="CHEBI:43474"/>
        <dbReference type="ChEBI" id="CHEBI:85985"/>
        <dbReference type="ChEBI" id="CHEBI:85986"/>
        <dbReference type="EC" id="3.1.3.45"/>
    </reaction>
</comment>
<evidence type="ECO:0000313" key="14">
    <source>
        <dbReference type="EMBL" id="CAA0083407.1"/>
    </source>
</evidence>
<feature type="binding site" evidence="12">
    <location>
        <position position="17"/>
    </location>
    <ligand>
        <name>Mg(2+)</name>
        <dbReference type="ChEBI" id="CHEBI:18420"/>
    </ligand>
</feature>
<dbReference type="AlphaFoldDB" id="A0A5S9N194"/>
<evidence type="ECO:0000256" key="10">
    <source>
        <dbReference type="ARBA" id="ARBA00031051"/>
    </source>
</evidence>
<dbReference type="PANTHER" id="PTHR21485:SF3">
    <property type="entry name" value="N-ACYLNEURAMINATE CYTIDYLYLTRANSFERASE"/>
    <property type="match status" value="1"/>
</dbReference>
<keyword evidence="7 11" id="KW-0479">Metal-binding</keyword>
<dbReference type="NCBIfam" id="TIGR01670">
    <property type="entry name" value="KdsC-phosphatas"/>
    <property type="match status" value="1"/>
</dbReference>
<evidence type="ECO:0000256" key="2">
    <source>
        <dbReference type="ARBA" id="ARBA00001946"/>
    </source>
</evidence>
<dbReference type="SFLD" id="SFLDS00003">
    <property type="entry name" value="Haloacid_Dehalogenase"/>
    <property type="match status" value="1"/>
</dbReference>
<dbReference type="SFLD" id="SFLDG01138">
    <property type="entry name" value="C1.6.2:_Deoxy-d-mannose-octulo"/>
    <property type="match status" value="1"/>
</dbReference>
<evidence type="ECO:0000256" key="8">
    <source>
        <dbReference type="ARBA" id="ARBA00022801"/>
    </source>
</evidence>
<evidence type="ECO:0000256" key="9">
    <source>
        <dbReference type="ARBA" id="ARBA00022842"/>
    </source>
</evidence>
<dbReference type="EC" id="3.1.3.45" evidence="5 11"/>
<comment type="cofactor">
    <cofactor evidence="2 11 12">
        <name>Mg(2+)</name>
        <dbReference type="ChEBI" id="CHEBI:18420"/>
    </cofactor>
</comment>
<keyword evidence="11" id="KW-0448">Lipopolysaccharide biosynthesis</keyword>
<evidence type="ECO:0000313" key="13">
    <source>
        <dbReference type="EMBL" id="CAA0083393.1"/>
    </source>
</evidence>
<evidence type="ECO:0000313" key="15">
    <source>
        <dbReference type="Proteomes" id="UP000435877"/>
    </source>
</evidence>
<dbReference type="FunFam" id="3.40.50.1000:FF:000029">
    <property type="entry name" value="3-deoxy-D-manno-octulosonate 8-phosphate phosphatase KdsC"/>
    <property type="match status" value="1"/>
</dbReference>
<keyword evidence="8 11" id="KW-0378">Hydrolase</keyword>
<name>A0A5S9N194_9GAMM</name>
<sequence>MQSVIEKAKTIKLLAMDVDGVLTDGSLYFGNSGEEIKAFSILDGLGIKLLRDAGIKPAIITGRSSELLKRRAAELKIELIYQGREDKLVALEELRRDLGLSFEEIAYAGDDLPDLSAICRAGLGITVANGHHYVARHADWQTKAAGGQGAIREVCELILKAQGKLNDALEQYL</sequence>
<keyword evidence="9 11" id="KW-0460">Magnesium</keyword>
<gene>
    <name evidence="13" type="primary">kdsC</name>
    <name evidence="14" type="ORF">IHBHHGIJ_00544</name>
    <name evidence="13" type="ORF">KFEGEMFD_00606</name>
</gene>
<keyword evidence="15" id="KW-1185">Reference proteome</keyword>
<feature type="binding site" evidence="12">
    <location>
        <position position="19"/>
    </location>
    <ligand>
        <name>substrate</name>
    </ligand>
</feature>